<gene>
    <name evidence="1" type="ORF">CCAN11_1500010</name>
</gene>
<name>A0A0B7IAL1_9FLAO</name>
<proteinExistence type="predicted"/>
<dbReference type="RefSeq" id="WP_041984987.1">
    <property type="nucleotide sequence ID" value="NZ_JBIUQU010000001.1"/>
</dbReference>
<accession>A0A0B7IAL1</accession>
<dbReference type="AlphaFoldDB" id="A0A0B7IAL1"/>
<protein>
    <submittedName>
        <fullName evidence="1">Uncharacterized protein</fullName>
    </submittedName>
</protein>
<organism evidence="1 2">
    <name type="scientific">Capnocytophaga canimorsus</name>
    <dbReference type="NCBI Taxonomy" id="28188"/>
    <lineage>
        <taxon>Bacteria</taxon>
        <taxon>Pseudomonadati</taxon>
        <taxon>Bacteroidota</taxon>
        <taxon>Flavobacteriia</taxon>
        <taxon>Flavobacteriales</taxon>
        <taxon>Flavobacteriaceae</taxon>
        <taxon>Capnocytophaga</taxon>
    </lineage>
</organism>
<reference evidence="2" key="1">
    <citation type="submission" date="2015-01" db="EMBL/GenBank/DDBJ databases">
        <authorList>
            <person name="MANFREDI Pablo"/>
        </authorList>
    </citation>
    <scope>NUCLEOTIDE SEQUENCE [LARGE SCALE GENOMIC DNA]</scope>
    <source>
        <strain evidence="2">Cc11</strain>
    </source>
</reference>
<evidence type="ECO:0000313" key="2">
    <source>
        <dbReference type="Proteomes" id="UP000039370"/>
    </source>
</evidence>
<dbReference type="EMBL" id="CDOK01000058">
    <property type="protein sequence ID" value="CEN47719.1"/>
    <property type="molecule type" value="Genomic_DNA"/>
</dbReference>
<dbReference type="Proteomes" id="UP000039370">
    <property type="component" value="Unassembled WGS sequence"/>
</dbReference>
<evidence type="ECO:0000313" key="1">
    <source>
        <dbReference type="EMBL" id="CEN47719.1"/>
    </source>
</evidence>
<sequence>MKASTQYNDFIGTVAADISDNVVLKYNEIDKFDSIAKFLKLNEKKFKLIGISINGTSSLGLSLICIDKENSINDEKIVKLSYDIMNEEQNILDMLFKRFEFVLYEKNDTKYPDVDNFIDKNFSNYHNYE</sequence>